<dbReference type="EMBL" id="AGCM01000047">
    <property type="protein sequence ID" value="EHM55132.1"/>
    <property type="molecule type" value="Genomic_DNA"/>
</dbReference>
<organism evidence="1 2">
    <name type="scientific">Cardiobacterium valvarum F0432</name>
    <dbReference type="NCBI Taxonomy" id="797473"/>
    <lineage>
        <taxon>Bacteria</taxon>
        <taxon>Pseudomonadati</taxon>
        <taxon>Pseudomonadota</taxon>
        <taxon>Gammaproteobacteria</taxon>
        <taxon>Cardiobacteriales</taxon>
        <taxon>Cardiobacteriaceae</taxon>
        <taxon>Cardiobacterium</taxon>
    </lineage>
</organism>
<dbReference type="AlphaFoldDB" id="G9ZDV2"/>
<dbReference type="Proteomes" id="UP000004750">
    <property type="component" value="Unassembled WGS sequence"/>
</dbReference>
<accession>G9ZDV2</accession>
<dbReference type="HOGENOM" id="CLU_582464_0_0_6"/>
<name>G9ZDV2_9GAMM</name>
<proteinExistence type="predicted"/>
<comment type="caution">
    <text evidence="1">The sequence shown here is derived from an EMBL/GenBank/DDBJ whole genome shotgun (WGS) entry which is preliminary data.</text>
</comment>
<protein>
    <submittedName>
        <fullName evidence="1">Uncharacterized protein</fullName>
    </submittedName>
</protein>
<evidence type="ECO:0000313" key="1">
    <source>
        <dbReference type="EMBL" id="EHM55132.1"/>
    </source>
</evidence>
<reference evidence="1 2" key="1">
    <citation type="submission" date="2011-08" db="EMBL/GenBank/DDBJ databases">
        <authorList>
            <person name="Weinstock G."/>
            <person name="Sodergren E."/>
            <person name="Clifton S."/>
            <person name="Fulton L."/>
            <person name="Fulton B."/>
            <person name="Courtney L."/>
            <person name="Fronick C."/>
            <person name="Harrison M."/>
            <person name="Strong C."/>
            <person name="Farmer C."/>
            <person name="Delahaunty K."/>
            <person name="Markovic C."/>
            <person name="Hall O."/>
            <person name="Minx P."/>
            <person name="Tomlinson C."/>
            <person name="Mitreva M."/>
            <person name="Hou S."/>
            <person name="Chen J."/>
            <person name="Wollam A."/>
            <person name="Pepin K.H."/>
            <person name="Johnson M."/>
            <person name="Bhonagiri V."/>
            <person name="Zhang X."/>
            <person name="Suruliraj S."/>
            <person name="Warren W."/>
            <person name="Chinwalla A."/>
            <person name="Mardis E.R."/>
            <person name="Wilson R.K."/>
        </authorList>
    </citation>
    <scope>NUCLEOTIDE SEQUENCE [LARGE SCALE GENOMIC DNA]</scope>
    <source>
        <strain evidence="1 2">F0432</strain>
    </source>
</reference>
<evidence type="ECO:0000313" key="2">
    <source>
        <dbReference type="Proteomes" id="UP000004750"/>
    </source>
</evidence>
<gene>
    <name evidence="1" type="ORF">HMPREF9080_00936</name>
</gene>
<sequence>MQDFAQYPGFLQHVGLNHEFFAAGAGRVDVNRREDAFFGDTAVQVHFHVARAFEFFVDDFVHFRAGVHQRSGNDGERARFFSVTCCAKKAFRALQGVRVHATGEDFAGGRGDGVVSAGETGDGVAEDDDVFFVLNQALGLFDDHFRDLDVALRRFVEGGGDDFAAHAALHFGDFFRALVNEQDDEVALRVVVGNGLGDVLQHHGFARFRWRDDEAALAFANGGDKVDHARGDVFAAAVADFEFEHFVGVQRGEVFKGDFVPRRAALVVVDGVDFGEGEVAFVVFRWADFAADGVAGAQVAAADEVGRDVDVVGVGLVGVDFGAQEAVAVRDEFEGAIAGDFFATFGMRFEDTEDEVLFAFAGDVVQSHGFGKRENFLGAFLFEIAKVH</sequence>